<dbReference type="AlphaFoldDB" id="A0AAV6X4K4"/>
<sequence>MATVAKASAKLGVMHNAKSVVVDDFIQKIRFLLDVILGAAVIDMQAKCGNIDHSGLVEEGLRLFSLMQEGYRVRPDMKRFTSVVDLFGLAGKLDQVMPRK</sequence>
<accession>A0AAV6X4K4</accession>
<reference evidence="1" key="1">
    <citation type="submission" date="2019-10" db="EMBL/GenBank/DDBJ databases">
        <authorList>
            <person name="Zhang R."/>
            <person name="Pan Y."/>
            <person name="Wang J."/>
            <person name="Ma R."/>
            <person name="Yu S."/>
        </authorList>
    </citation>
    <scope>NUCLEOTIDE SEQUENCE</scope>
    <source>
        <strain evidence="1">LA-IB0</strain>
        <tissue evidence="1">Leaf</tissue>
    </source>
</reference>
<keyword evidence="2" id="KW-1185">Reference proteome</keyword>
<dbReference type="InterPro" id="IPR046960">
    <property type="entry name" value="PPR_At4g14850-like_plant"/>
</dbReference>
<evidence type="ECO:0000313" key="2">
    <source>
        <dbReference type="Proteomes" id="UP000826271"/>
    </source>
</evidence>
<proteinExistence type="predicted"/>
<organism evidence="1 2">
    <name type="scientific">Buddleja alternifolia</name>
    <dbReference type="NCBI Taxonomy" id="168488"/>
    <lineage>
        <taxon>Eukaryota</taxon>
        <taxon>Viridiplantae</taxon>
        <taxon>Streptophyta</taxon>
        <taxon>Embryophyta</taxon>
        <taxon>Tracheophyta</taxon>
        <taxon>Spermatophyta</taxon>
        <taxon>Magnoliopsida</taxon>
        <taxon>eudicotyledons</taxon>
        <taxon>Gunneridae</taxon>
        <taxon>Pentapetalae</taxon>
        <taxon>asterids</taxon>
        <taxon>lamiids</taxon>
        <taxon>Lamiales</taxon>
        <taxon>Scrophulariaceae</taxon>
        <taxon>Buddlejeae</taxon>
        <taxon>Buddleja</taxon>
    </lineage>
</organism>
<dbReference type="Gene3D" id="1.25.40.10">
    <property type="entry name" value="Tetratricopeptide repeat domain"/>
    <property type="match status" value="1"/>
</dbReference>
<comment type="caution">
    <text evidence="1">The sequence shown here is derived from an EMBL/GenBank/DDBJ whole genome shotgun (WGS) entry which is preliminary data.</text>
</comment>
<dbReference type="GO" id="GO:0009451">
    <property type="term" value="P:RNA modification"/>
    <property type="evidence" value="ECO:0007669"/>
    <property type="project" value="InterPro"/>
</dbReference>
<protein>
    <submittedName>
        <fullName evidence="1">Uncharacterized protein</fullName>
    </submittedName>
</protein>
<dbReference type="PANTHER" id="PTHR47926">
    <property type="entry name" value="PENTATRICOPEPTIDE REPEAT-CONTAINING PROTEIN"/>
    <property type="match status" value="1"/>
</dbReference>
<dbReference type="Proteomes" id="UP000826271">
    <property type="component" value="Unassembled WGS sequence"/>
</dbReference>
<evidence type="ECO:0000313" key="1">
    <source>
        <dbReference type="EMBL" id="KAG8374078.1"/>
    </source>
</evidence>
<dbReference type="InterPro" id="IPR011990">
    <property type="entry name" value="TPR-like_helical_dom_sf"/>
</dbReference>
<dbReference type="EMBL" id="WHWC01000011">
    <property type="protein sequence ID" value="KAG8374078.1"/>
    <property type="molecule type" value="Genomic_DNA"/>
</dbReference>
<dbReference type="GO" id="GO:0003723">
    <property type="term" value="F:RNA binding"/>
    <property type="evidence" value="ECO:0007669"/>
    <property type="project" value="InterPro"/>
</dbReference>
<name>A0AAV6X4K4_9LAMI</name>
<gene>
    <name evidence="1" type="ORF">BUALT_Bualt11G0093600</name>
</gene>